<accession>A0A2G8RX19</accession>
<evidence type="ECO:0000313" key="4">
    <source>
        <dbReference type="Proteomes" id="UP000230002"/>
    </source>
</evidence>
<name>A0A2G8RX19_9APHY</name>
<dbReference type="EMBL" id="AYKW01000045">
    <property type="protein sequence ID" value="PIL26066.1"/>
    <property type="molecule type" value="Genomic_DNA"/>
</dbReference>
<evidence type="ECO:0000256" key="1">
    <source>
        <dbReference type="SAM" id="Phobius"/>
    </source>
</evidence>
<reference evidence="3 4" key="1">
    <citation type="journal article" date="2015" name="Sci. Rep.">
        <title>Chromosome-level genome map provides insights into diverse defense mechanisms in the medicinal fungus Ganoderma sinense.</title>
        <authorList>
            <person name="Zhu Y."/>
            <person name="Xu J."/>
            <person name="Sun C."/>
            <person name="Zhou S."/>
            <person name="Xu H."/>
            <person name="Nelson D.R."/>
            <person name="Qian J."/>
            <person name="Song J."/>
            <person name="Luo H."/>
            <person name="Xiang L."/>
            <person name="Li Y."/>
            <person name="Xu Z."/>
            <person name="Ji A."/>
            <person name="Wang L."/>
            <person name="Lu S."/>
            <person name="Hayward A."/>
            <person name="Sun W."/>
            <person name="Li X."/>
            <person name="Schwartz D.C."/>
            <person name="Wang Y."/>
            <person name="Chen S."/>
        </authorList>
    </citation>
    <scope>NUCLEOTIDE SEQUENCE [LARGE SCALE GENOMIC DNA]</scope>
    <source>
        <strain evidence="3 4">ZZ0214-1</strain>
    </source>
</reference>
<dbReference type="OrthoDB" id="2755877at2759"/>
<keyword evidence="1" id="KW-0812">Transmembrane</keyword>
<feature type="transmembrane region" description="Helical" evidence="1">
    <location>
        <begin position="156"/>
        <end position="178"/>
    </location>
</feature>
<keyword evidence="1" id="KW-0472">Membrane</keyword>
<keyword evidence="1" id="KW-1133">Transmembrane helix</keyword>
<sequence>MFFRSFASFIILTALYVPHASAAVLSLYLPPGVGTNNVPITADPIGVDKSGHTTWRWGVGASSGTLTATSALPETSATLVEGATDFQVIAVANATSVGVNCALGTATASGGVVAASCVELVGDASATSTFASPSTSLTPVAVQVADNLKTNGAGSLQMSVGGVALSALAILGTAGMMLV</sequence>
<comment type="caution">
    <text evidence="3">The sequence shown here is derived from an EMBL/GenBank/DDBJ whole genome shotgun (WGS) entry which is preliminary data.</text>
</comment>
<keyword evidence="2" id="KW-0732">Signal</keyword>
<organism evidence="3 4">
    <name type="scientific">Ganoderma sinense ZZ0214-1</name>
    <dbReference type="NCBI Taxonomy" id="1077348"/>
    <lineage>
        <taxon>Eukaryota</taxon>
        <taxon>Fungi</taxon>
        <taxon>Dikarya</taxon>
        <taxon>Basidiomycota</taxon>
        <taxon>Agaricomycotina</taxon>
        <taxon>Agaricomycetes</taxon>
        <taxon>Polyporales</taxon>
        <taxon>Polyporaceae</taxon>
        <taxon>Ganoderma</taxon>
    </lineage>
</organism>
<evidence type="ECO:0000313" key="3">
    <source>
        <dbReference type="EMBL" id="PIL26066.1"/>
    </source>
</evidence>
<evidence type="ECO:0008006" key="5">
    <source>
        <dbReference type="Google" id="ProtNLM"/>
    </source>
</evidence>
<protein>
    <recommendedName>
        <fullName evidence="5">Transporter</fullName>
    </recommendedName>
</protein>
<gene>
    <name evidence="3" type="ORF">GSI_11820</name>
</gene>
<feature type="chain" id="PRO_5013956877" description="Transporter" evidence="2">
    <location>
        <begin position="23"/>
        <end position="179"/>
    </location>
</feature>
<proteinExistence type="predicted"/>
<feature type="signal peptide" evidence="2">
    <location>
        <begin position="1"/>
        <end position="22"/>
    </location>
</feature>
<evidence type="ECO:0000256" key="2">
    <source>
        <dbReference type="SAM" id="SignalP"/>
    </source>
</evidence>
<dbReference type="Proteomes" id="UP000230002">
    <property type="component" value="Unassembled WGS sequence"/>
</dbReference>
<keyword evidence="4" id="KW-1185">Reference proteome</keyword>
<dbReference type="AlphaFoldDB" id="A0A2G8RX19"/>